<organism evidence="12 13">
    <name type="scientific">Blyttiomyces helicus</name>
    <dbReference type="NCBI Taxonomy" id="388810"/>
    <lineage>
        <taxon>Eukaryota</taxon>
        <taxon>Fungi</taxon>
        <taxon>Fungi incertae sedis</taxon>
        <taxon>Chytridiomycota</taxon>
        <taxon>Chytridiomycota incertae sedis</taxon>
        <taxon>Chytridiomycetes</taxon>
        <taxon>Chytridiomycetes incertae sedis</taxon>
        <taxon>Blyttiomyces</taxon>
    </lineage>
</organism>
<accession>A0A4P9W6X2</accession>
<dbReference type="SUPFAM" id="SSF47370">
    <property type="entry name" value="Bromodomain"/>
    <property type="match status" value="2"/>
</dbReference>
<dbReference type="AlphaFoldDB" id="A0A4P9W6X2"/>
<dbReference type="PANTHER" id="PTHR16062:SF19">
    <property type="entry name" value="PROTEIN POLYBROMO-1"/>
    <property type="match status" value="1"/>
</dbReference>
<evidence type="ECO:0000256" key="6">
    <source>
        <dbReference type="ARBA" id="ARBA00023163"/>
    </source>
</evidence>
<feature type="region of interest" description="Disordered" evidence="9">
    <location>
        <begin position="455"/>
        <end position="535"/>
    </location>
</feature>
<name>A0A4P9W6X2_9FUNG</name>
<dbReference type="EMBL" id="KZ996866">
    <property type="protein sequence ID" value="RKO88209.1"/>
    <property type="molecule type" value="Genomic_DNA"/>
</dbReference>
<dbReference type="GO" id="GO:0016586">
    <property type="term" value="C:RSC-type complex"/>
    <property type="evidence" value="ECO:0007669"/>
    <property type="project" value="InterPro"/>
</dbReference>
<keyword evidence="6" id="KW-0804">Transcription</keyword>
<dbReference type="InterPro" id="IPR001487">
    <property type="entry name" value="Bromodomain"/>
</dbReference>
<dbReference type="Pfam" id="PF01426">
    <property type="entry name" value="BAH"/>
    <property type="match status" value="1"/>
</dbReference>
<gene>
    <name evidence="12" type="ORF">BDK51DRAFT_39280</name>
</gene>
<keyword evidence="3" id="KW-0156">Chromatin regulator</keyword>
<evidence type="ECO:0000256" key="4">
    <source>
        <dbReference type="ARBA" id="ARBA00023015"/>
    </source>
</evidence>
<protein>
    <recommendedName>
        <fullName evidence="14">Bromo domain-containing protein</fullName>
    </recommendedName>
</protein>
<dbReference type="Pfam" id="PF00439">
    <property type="entry name" value="Bromodomain"/>
    <property type="match status" value="2"/>
</dbReference>
<feature type="region of interest" description="Disordered" evidence="9">
    <location>
        <begin position="593"/>
        <end position="647"/>
    </location>
</feature>
<dbReference type="PRINTS" id="PR00503">
    <property type="entry name" value="BROMODOMAIN"/>
</dbReference>
<evidence type="ECO:0000256" key="5">
    <source>
        <dbReference type="ARBA" id="ARBA00023117"/>
    </source>
</evidence>
<feature type="region of interest" description="Disordered" evidence="9">
    <location>
        <begin position="1"/>
        <end position="29"/>
    </location>
</feature>
<dbReference type="InterPro" id="IPR036427">
    <property type="entry name" value="Bromodomain-like_sf"/>
</dbReference>
<sequence>MSASPTRPKRGLTKEPSSGPPPAPDKLGPRALHVMRATLTAVRSHTDNRGKIDYPDYYELIKNPVALETIEDKISEAAFHELSEFRAEFIILVENAKHYNRKGSVVYKHAVALQAIFEETLKKESEAVGLDLTTRFIAAISDIGTAAAPPAFAAPLSAQIVAPAPEVDYGSMTSILEAVKKVTSAEYVSPAVRGGGERRRRLSVAPDMHGRNLAEMFLELPDSAEYPEYYEEITHPISIKELEEKIRSRQYPSMFAFEADFMLMISNARQFNTEDSEVYNDAVELLNHFTRLTTKEDVKPVPIAPSPGDENTIIASLVHKGETYVVADDSTGFGALEEGKTHPLHMYGIFALRPDQTVQKQSAKFYENEVFKTSHTESYLSADIVGRCYVLPVRDYTRGRPHNSDPKDVYVCESRYSANVKSTQKIKNWFREEREEAQLRRAAAILEARPPMKIILPGGTMPSTPAPSSSAPGNSTASAQTFPTSIPTTGPVSTLPTATPASTQQHPSRRASSVSAPTVYTPPPSTPHALHQPQPFGLGGLAGMMGMGMMPMGMGMGMPMGMMPMGMPIGMNMGMGMNVMGLNMGMGMNLGLNMGGPVPTPPAQQQQPQQQPSFNQTQASPVVQQQQQQQPAAAPTPAPPPAQPAFSPASVLAPYIQTAPVPNPMGYERIPERTVRSFPLTADRQIKWFANAPIDVVDPHLAIHSLDYLVAKAEKKLHHRRRAEDPVEALRVDTGLGAVGDRVARVERGADATDAVAVAMNAKAADCRVLTPAPSPPPFPPHKDPDKYAFRSRL</sequence>
<evidence type="ECO:0000256" key="7">
    <source>
        <dbReference type="ARBA" id="ARBA00023242"/>
    </source>
</evidence>
<dbReference type="PROSITE" id="PS51038">
    <property type="entry name" value="BAH"/>
    <property type="match status" value="1"/>
</dbReference>
<evidence type="ECO:0000256" key="9">
    <source>
        <dbReference type="SAM" id="MobiDB-lite"/>
    </source>
</evidence>
<dbReference type="PANTHER" id="PTHR16062">
    <property type="entry name" value="SWI/SNF-RELATED"/>
    <property type="match status" value="1"/>
</dbReference>
<feature type="region of interest" description="Disordered" evidence="9">
    <location>
        <begin position="769"/>
        <end position="794"/>
    </location>
</feature>
<evidence type="ECO:0000313" key="13">
    <source>
        <dbReference type="Proteomes" id="UP000269721"/>
    </source>
</evidence>
<dbReference type="InterPro" id="IPR037382">
    <property type="entry name" value="Rsc/polybromo"/>
</dbReference>
<feature type="compositionally biased region" description="Basic and acidic residues" evidence="9">
    <location>
        <begin position="781"/>
        <end position="794"/>
    </location>
</feature>
<feature type="domain" description="Bromo" evidence="10">
    <location>
        <begin position="209"/>
        <end position="279"/>
    </location>
</feature>
<keyword evidence="4" id="KW-0805">Transcription regulation</keyword>
<feature type="compositionally biased region" description="Low complexity" evidence="9">
    <location>
        <begin position="593"/>
        <end position="633"/>
    </location>
</feature>
<reference evidence="13" key="1">
    <citation type="journal article" date="2018" name="Nat. Microbiol.">
        <title>Leveraging single-cell genomics to expand the fungal tree of life.</title>
        <authorList>
            <person name="Ahrendt S.R."/>
            <person name="Quandt C.A."/>
            <person name="Ciobanu D."/>
            <person name="Clum A."/>
            <person name="Salamov A."/>
            <person name="Andreopoulos B."/>
            <person name="Cheng J.F."/>
            <person name="Woyke T."/>
            <person name="Pelin A."/>
            <person name="Henrissat B."/>
            <person name="Reynolds N.K."/>
            <person name="Benny G.L."/>
            <person name="Smith M.E."/>
            <person name="James T.Y."/>
            <person name="Grigoriev I.V."/>
        </authorList>
    </citation>
    <scope>NUCLEOTIDE SEQUENCE [LARGE SCALE GENOMIC DNA]</scope>
</reference>
<dbReference type="GO" id="GO:0006338">
    <property type="term" value="P:chromatin remodeling"/>
    <property type="evidence" value="ECO:0007669"/>
    <property type="project" value="InterPro"/>
</dbReference>
<evidence type="ECO:0000313" key="12">
    <source>
        <dbReference type="EMBL" id="RKO88209.1"/>
    </source>
</evidence>
<dbReference type="InterPro" id="IPR018359">
    <property type="entry name" value="Bromodomain_CS"/>
</dbReference>
<evidence type="ECO:0000256" key="3">
    <source>
        <dbReference type="ARBA" id="ARBA00022853"/>
    </source>
</evidence>
<feature type="domain" description="Bromo" evidence="10">
    <location>
        <begin position="47"/>
        <end position="107"/>
    </location>
</feature>
<comment type="subcellular location">
    <subcellularLocation>
        <location evidence="1">Nucleus</location>
    </subcellularLocation>
</comment>
<evidence type="ECO:0000259" key="10">
    <source>
        <dbReference type="PROSITE" id="PS50014"/>
    </source>
</evidence>
<dbReference type="PROSITE" id="PS00633">
    <property type="entry name" value="BROMODOMAIN_1"/>
    <property type="match status" value="1"/>
</dbReference>
<feature type="compositionally biased region" description="Low complexity" evidence="9">
    <location>
        <begin position="457"/>
        <end position="479"/>
    </location>
</feature>
<dbReference type="OrthoDB" id="1742084at2759"/>
<keyword evidence="7" id="KW-0539">Nucleus</keyword>
<dbReference type="CDD" id="cd04369">
    <property type="entry name" value="Bromodomain"/>
    <property type="match status" value="2"/>
</dbReference>
<keyword evidence="2" id="KW-0677">Repeat</keyword>
<dbReference type="Gene3D" id="1.20.920.10">
    <property type="entry name" value="Bromodomain-like"/>
    <property type="match status" value="2"/>
</dbReference>
<feature type="compositionally biased region" description="Pro residues" evidence="9">
    <location>
        <begin position="634"/>
        <end position="643"/>
    </location>
</feature>
<evidence type="ECO:0000259" key="11">
    <source>
        <dbReference type="PROSITE" id="PS51038"/>
    </source>
</evidence>
<feature type="compositionally biased region" description="Polar residues" evidence="9">
    <location>
        <begin position="480"/>
        <end position="518"/>
    </location>
</feature>
<dbReference type="InterPro" id="IPR043151">
    <property type="entry name" value="BAH_sf"/>
</dbReference>
<dbReference type="Gene3D" id="2.30.30.490">
    <property type="match status" value="1"/>
</dbReference>
<dbReference type="GO" id="GO:0003682">
    <property type="term" value="F:chromatin binding"/>
    <property type="evidence" value="ECO:0007669"/>
    <property type="project" value="InterPro"/>
</dbReference>
<dbReference type="InterPro" id="IPR001025">
    <property type="entry name" value="BAH_dom"/>
</dbReference>
<keyword evidence="5 8" id="KW-0103">Bromodomain</keyword>
<dbReference type="SMART" id="SM00297">
    <property type="entry name" value="BROMO"/>
    <property type="match status" value="2"/>
</dbReference>
<evidence type="ECO:0000256" key="1">
    <source>
        <dbReference type="ARBA" id="ARBA00004123"/>
    </source>
</evidence>
<dbReference type="PROSITE" id="PS50014">
    <property type="entry name" value="BROMODOMAIN_2"/>
    <property type="match status" value="2"/>
</dbReference>
<dbReference type="SMART" id="SM00439">
    <property type="entry name" value="BAH"/>
    <property type="match status" value="1"/>
</dbReference>
<proteinExistence type="predicted"/>
<dbReference type="GO" id="GO:0006368">
    <property type="term" value="P:transcription elongation by RNA polymerase II"/>
    <property type="evidence" value="ECO:0007669"/>
    <property type="project" value="TreeGrafter"/>
</dbReference>
<keyword evidence="13" id="KW-1185">Reference proteome</keyword>
<evidence type="ECO:0008006" key="14">
    <source>
        <dbReference type="Google" id="ProtNLM"/>
    </source>
</evidence>
<feature type="domain" description="BAH" evidence="11">
    <location>
        <begin position="303"/>
        <end position="427"/>
    </location>
</feature>
<dbReference type="Proteomes" id="UP000269721">
    <property type="component" value="Unassembled WGS sequence"/>
</dbReference>
<evidence type="ECO:0000256" key="2">
    <source>
        <dbReference type="ARBA" id="ARBA00022737"/>
    </source>
</evidence>
<evidence type="ECO:0000256" key="8">
    <source>
        <dbReference type="PROSITE-ProRule" id="PRU00035"/>
    </source>
</evidence>